<feature type="region of interest" description="Disordered" evidence="1">
    <location>
        <begin position="1"/>
        <end position="48"/>
    </location>
</feature>
<reference evidence="2" key="1">
    <citation type="submission" date="2013-12" db="EMBL/GenBank/DDBJ databases">
        <title>The Genome Sequence of Aphanomyces astaci APO3.</title>
        <authorList>
            <consortium name="The Broad Institute Genomics Platform"/>
            <person name="Russ C."/>
            <person name="Tyler B."/>
            <person name="van West P."/>
            <person name="Dieguez-Uribeondo J."/>
            <person name="Young S.K."/>
            <person name="Zeng Q."/>
            <person name="Gargeya S."/>
            <person name="Fitzgerald M."/>
            <person name="Abouelleil A."/>
            <person name="Alvarado L."/>
            <person name="Chapman S.B."/>
            <person name="Gainer-Dewar J."/>
            <person name="Goldberg J."/>
            <person name="Griggs A."/>
            <person name="Gujja S."/>
            <person name="Hansen M."/>
            <person name="Howarth C."/>
            <person name="Imamovic A."/>
            <person name="Ireland A."/>
            <person name="Larimer J."/>
            <person name="McCowan C."/>
            <person name="Murphy C."/>
            <person name="Pearson M."/>
            <person name="Poon T.W."/>
            <person name="Priest M."/>
            <person name="Roberts A."/>
            <person name="Saif S."/>
            <person name="Shea T."/>
            <person name="Sykes S."/>
            <person name="Wortman J."/>
            <person name="Nusbaum C."/>
            <person name="Birren B."/>
        </authorList>
    </citation>
    <scope>NUCLEOTIDE SEQUENCE [LARGE SCALE GENOMIC DNA]</scope>
    <source>
        <strain evidence="2">APO3</strain>
    </source>
</reference>
<dbReference type="RefSeq" id="XP_009830134.1">
    <property type="nucleotide sequence ID" value="XM_009831832.1"/>
</dbReference>
<dbReference type="GeneID" id="20808559"/>
<dbReference type="AlphaFoldDB" id="W4GKJ4"/>
<accession>W4GKJ4</accession>
<dbReference type="EMBL" id="KI913126">
    <property type="protein sequence ID" value="ETV80210.1"/>
    <property type="molecule type" value="Genomic_DNA"/>
</dbReference>
<dbReference type="VEuPathDB" id="FungiDB:H257_06563"/>
<sequence length="887" mass="99717">MADGGGGNNPARPSPTFPTKLQQLDPLESKKVRDKRRKREQAARRKAAEKELLHATLRRQLAADASKAWHRDTTNDEELQIKRFELDCVSPFDEHPASAGYDFRPQPFRSLTPASVACFNPVFFGYALAKTSSTALPPRPQGAAKQDIPHPAFLGYIPCHHHDATTISPVFLGMEFRKRHVQSDNDMELCEDVNSSTPRTRQLATAADLKRIMDARFDTTECLVCDSSQLEGCPGCWEPPSDFYAQPNQTADQLEMSPERATSSPPDPNQQQTGSSTLMQWARQPPHQESTVVLSSEALWRQNLLVDKYAIRKHRDKKQYFVDVVVKCVPAGNVVTLCVDPTGTVKYLYDLYRFNCGTTIEGAGGRKVYLVLPTSCGFFWMDELVLAASERTLAITRGNLTLMDFKLTPRSGSSSKAMYMLLATSTMHDEKTPAMLAQYLKQNFAVAPLGHLTLRRHANEVPEPVVDDPLQQSMHRKAPVLVESALLNFRMSREYDLIATRKAIKASRDEKMLALVERSRHLTNQPRPRKVVRAYAYFRFALAEPKPLPRLAKLWQCFQKFDELKITKRGKLLDAAYSDDTASLLSQHRSAAVDTFDILVDKANHAMMHPVVAVSNKYGIPLGTRYGVTAKEDREYAVELDIVLPEEIHVKLDVASPEDGGGAGGGSHTPRRRRFHDMLAAQAAAAVWKDMEWRKEARSEKFYGGADLVVAPYYLVRWDCFAQAYSIARSHLERAKDHLDAYNRLAKPVQTEAVLKPREIERWTADVDALMRELPATGALTQACRRLQSKAGLLPARASRYLKALKKSREDAAKALEQDEALPPMTSTEKLKLDFKLREGILSNNFRQLAPDMDVVKERMASVMRKGVGKTKYLAQQVKDNIDILKL</sequence>
<organism evidence="2">
    <name type="scientific">Aphanomyces astaci</name>
    <name type="common">Crayfish plague agent</name>
    <dbReference type="NCBI Taxonomy" id="112090"/>
    <lineage>
        <taxon>Eukaryota</taxon>
        <taxon>Sar</taxon>
        <taxon>Stramenopiles</taxon>
        <taxon>Oomycota</taxon>
        <taxon>Saprolegniomycetes</taxon>
        <taxon>Saprolegniales</taxon>
        <taxon>Verrucalvaceae</taxon>
        <taxon>Aphanomyces</taxon>
    </lineage>
</organism>
<feature type="region of interest" description="Disordered" evidence="1">
    <location>
        <begin position="250"/>
        <end position="282"/>
    </location>
</feature>
<feature type="compositionally biased region" description="Polar residues" evidence="1">
    <location>
        <begin position="260"/>
        <end position="279"/>
    </location>
</feature>
<protein>
    <submittedName>
        <fullName evidence="2">Uncharacterized protein</fullName>
    </submittedName>
</protein>
<proteinExistence type="predicted"/>
<evidence type="ECO:0000313" key="2">
    <source>
        <dbReference type="EMBL" id="ETV80210.1"/>
    </source>
</evidence>
<evidence type="ECO:0000256" key="1">
    <source>
        <dbReference type="SAM" id="MobiDB-lite"/>
    </source>
</evidence>
<gene>
    <name evidence="2" type="ORF">H257_06563</name>
</gene>
<name>W4GKJ4_APHAT</name>
<dbReference type="OrthoDB" id="165256at2759"/>